<dbReference type="EMBL" id="VBAP01000088">
    <property type="protein sequence ID" value="TMI72426.1"/>
    <property type="molecule type" value="Genomic_DNA"/>
</dbReference>
<keyword evidence="1" id="KW-0812">Transmembrane</keyword>
<name>A0A537IP73_9BACT</name>
<evidence type="ECO:0000313" key="2">
    <source>
        <dbReference type="EMBL" id="TMI72426.1"/>
    </source>
</evidence>
<feature type="transmembrane region" description="Helical" evidence="1">
    <location>
        <begin position="203"/>
        <end position="222"/>
    </location>
</feature>
<accession>A0A537IP73</accession>
<sequence>MPFLFYDPTFIILIPGFLLALFAQWKVQSTFNYYSGIRASNGYTGAQVAAELLRRQGITDVTIEQVGGTLADHYDPRTKKLRLSPDVYGSDSLAAVGVAAHETGHALQHRDGYAPLALRSAIVPAATLGTNAAWILFILGIVTGVTRLMDVGIVLFLGYVVFSLVTLPVELNASNRAVVVLQGQGLVAPQEAAGVRSVLNAAALTYVAAAAVAILSLLRLVLIRQSRRD</sequence>
<feature type="transmembrane region" description="Helical" evidence="1">
    <location>
        <begin position="5"/>
        <end position="25"/>
    </location>
</feature>
<dbReference type="Pfam" id="PF04298">
    <property type="entry name" value="Zn_peptidase_2"/>
    <property type="match status" value="1"/>
</dbReference>
<gene>
    <name evidence="2" type="ORF">E6H05_11155</name>
</gene>
<keyword evidence="1" id="KW-0472">Membrane</keyword>
<feature type="transmembrane region" description="Helical" evidence="1">
    <location>
        <begin position="148"/>
        <end position="169"/>
    </location>
</feature>
<dbReference type="InterPro" id="IPR007395">
    <property type="entry name" value="Zn_peptidase_2"/>
</dbReference>
<keyword evidence="1" id="KW-1133">Transmembrane helix</keyword>
<reference evidence="2 3" key="1">
    <citation type="journal article" date="2019" name="Nat. Microbiol.">
        <title>Mediterranean grassland soil C-N compound turnover is dependent on rainfall and depth, and is mediated by genomically divergent microorganisms.</title>
        <authorList>
            <person name="Diamond S."/>
            <person name="Andeer P.F."/>
            <person name="Li Z."/>
            <person name="Crits-Christoph A."/>
            <person name="Burstein D."/>
            <person name="Anantharaman K."/>
            <person name="Lane K.R."/>
            <person name="Thomas B.C."/>
            <person name="Pan C."/>
            <person name="Northen T.R."/>
            <person name="Banfield J.F."/>
        </authorList>
    </citation>
    <scope>NUCLEOTIDE SEQUENCE [LARGE SCALE GENOMIC DNA]</scope>
    <source>
        <strain evidence="2">NP_8</strain>
    </source>
</reference>
<evidence type="ECO:0000313" key="3">
    <source>
        <dbReference type="Proteomes" id="UP000318834"/>
    </source>
</evidence>
<proteinExistence type="predicted"/>
<organism evidence="2 3">
    <name type="scientific">Candidatus Segetimicrobium genomatis</name>
    <dbReference type="NCBI Taxonomy" id="2569760"/>
    <lineage>
        <taxon>Bacteria</taxon>
        <taxon>Bacillati</taxon>
        <taxon>Candidatus Sysuimicrobiota</taxon>
        <taxon>Candidatus Sysuimicrobiia</taxon>
        <taxon>Candidatus Sysuimicrobiales</taxon>
        <taxon>Candidatus Segetimicrobiaceae</taxon>
        <taxon>Candidatus Segetimicrobium</taxon>
    </lineage>
</organism>
<dbReference type="AlphaFoldDB" id="A0A537IP73"/>
<comment type="caution">
    <text evidence="2">The sequence shown here is derived from an EMBL/GenBank/DDBJ whole genome shotgun (WGS) entry which is preliminary data.</text>
</comment>
<dbReference type="PANTHER" id="PTHR36434">
    <property type="entry name" value="MEMBRANE PROTEASE YUGP-RELATED"/>
    <property type="match status" value="1"/>
</dbReference>
<dbReference type="PANTHER" id="PTHR36434:SF1">
    <property type="entry name" value="MEMBRANE PROTEASE YUGP-RELATED"/>
    <property type="match status" value="1"/>
</dbReference>
<dbReference type="Proteomes" id="UP000318834">
    <property type="component" value="Unassembled WGS sequence"/>
</dbReference>
<protein>
    <submittedName>
        <fullName evidence="2">Zinc metallopeptidase</fullName>
    </submittedName>
</protein>
<feature type="transmembrane region" description="Helical" evidence="1">
    <location>
        <begin position="121"/>
        <end position="141"/>
    </location>
</feature>
<evidence type="ECO:0000256" key="1">
    <source>
        <dbReference type="SAM" id="Phobius"/>
    </source>
</evidence>